<dbReference type="NCBIfam" id="TIGR01167">
    <property type="entry name" value="LPXTG_anchor"/>
    <property type="match status" value="1"/>
</dbReference>
<feature type="region of interest" description="Disordered" evidence="5">
    <location>
        <begin position="928"/>
        <end position="951"/>
    </location>
</feature>
<feature type="region of interest" description="Disordered" evidence="5">
    <location>
        <begin position="459"/>
        <end position="504"/>
    </location>
</feature>
<keyword evidence="9" id="KW-1185">Reference proteome</keyword>
<feature type="compositionally biased region" description="Polar residues" evidence="5">
    <location>
        <begin position="589"/>
        <end position="600"/>
    </location>
</feature>
<dbReference type="EMBL" id="FOEF01000003">
    <property type="protein sequence ID" value="SEP09477.1"/>
    <property type="molecule type" value="Genomic_DNA"/>
</dbReference>
<dbReference type="OrthoDB" id="3584537at2"/>
<dbReference type="PROSITE" id="PS51318">
    <property type="entry name" value="TAT"/>
    <property type="match status" value="1"/>
</dbReference>
<feature type="region of interest" description="Disordered" evidence="5">
    <location>
        <begin position="1284"/>
        <end position="1328"/>
    </location>
</feature>
<dbReference type="STRING" id="394193.SAMN04489732_103603"/>
<dbReference type="PANTHER" id="PTHR34819:SF3">
    <property type="entry name" value="CELL SURFACE PROTEIN"/>
    <property type="match status" value="1"/>
</dbReference>
<keyword evidence="3" id="KW-0732">Signal</keyword>
<feature type="transmembrane region" description="Helical" evidence="6">
    <location>
        <begin position="1336"/>
        <end position="1356"/>
    </location>
</feature>
<protein>
    <submittedName>
        <fullName evidence="8">LPXTG-motif cell wall anchor domain-containing protein/conserved repeat domain-containing protein</fullName>
    </submittedName>
</protein>
<dbReference type="Pfam" id="PF20674">
    <property type="entry name" value="SpaA_3"/>
    <property type="match status" value="1"/>
</dbReference>
<keyword evidence="2" id="KW-0964">Secreted</keyword>
<feature type="compositionally biased region" description="Polar residues" evidence="5">
    <location>
        <begin position="470"/>
        <end position="484"/>
    </location>
</feature>
<keyword evidence="6" id="KW-0472">Membrane</keyword>
<keyword evidence="4" id="KW-0572">Peptidoglycan-anchor</keyword>
<dbReference type="PANTHER" id="PTHR34819">
    <property type="entry name" value="LARGE CYSTEINE-RICH PERIPLASMIC PROTEIN OMCB"/>
    <property type="match status" value="1"/>
</dbReference>
<evidence type="ECO:0000259" key="7">
    <source>
        <dbReference type="PROSITE" id="PS50847"/>
    </source>
</evidence>
<evidence type="ECO:0000313" key="9">
    <source>
        <dbReference type="Proteomes" id="UP000198582"/>
    </source>
</evidence>
<accession>A0A1H8V2M1</accession>
<evidence type="ECO:0000313" key="8">
    <source>
        <dbReference type="EMBL" id="SEP09477.1"/>
    </source>
</evidence>
<dbReference type="InterPro" id="IPR051172">
    <property type="entry name" value="Chlamydia_OmcB"/>
</dbReference>
<dbReference type="RefSeq" id="WP_091616106.1">
    <property type="nucleotide sequence ID" value="NZ_FOEF01000003.1"/>
</dbReference>
<evidence type="ECO:0000256" key="1">
    <source>
        <dbReference type="ARBA" id="ARBA00022512"/>
    </source>
</evidence>
<dbReference type="InterPro" id="IPR013783">
    <property type="entry name" value="Ig-like_fold"/>
</dbReference>
<dbReference type="InterPro" id="IPR019931">
    <property type="entry name" value="LPXTG_anchor"/>
</dbReference>
<evidence type="ECO:0000256" key="3">
    <source>
        <dbReference type="ARBA" id="ARBA00022729"/>
    </source>
</evidence>
<feature type="region of interest" description="Disordered" evidence="5">
    <location>
        <begin position="573"/>
        <end position="603"/>
    </location>
</feature>
<organism evidence="8 9">
    <name type="scientific">Amycolatopsis saalfeldensis</name>
    <dbReference type="NCBI Taxonomy" id="394193"/>
    <lineage>
        <taxon>Bacteria</taxon>
        <taxon>Bacillati</taxon>
        <taxon>Actinomycetota</taxon>
        <taxon>Actinomycetes</taxon>
        <taxon>Pseudonocardiales</taxon>
        <taxon>Pseudonocardiaceae</taxon>
        <taxon>Amycolatopsis</taxon>
    </lineage>
</organism>
<evidence type="ECO:0000256" key="6">
    <source>
        <dbReference type="SAM" id="Phobius"/>
    </source>
</evidence>
<reference evidence="8 9" key="1">
    <citation type="submission" date="2016-10" db="EMBL/GenBank/DDBJ databases">
        <authorList>
            <person name="de Groot N.N."/>
        </authorList>
    </citation>
    <scope>NUCLEOTIDE SEQUENCE [LARGE SCALE GENOMIC DNA]</scope>
    <source>
        <strain evidence="8 9">DSM 44993</strain>
    </source>
</reference>
<name>A0A1H8V2M1_9PSEU</name>
<sequence length="1362" mass="134372">MSGVRSGAGKPRRVMLGLLAIVLLALGVAAPGSVSPAAAAGTQSCGFAAAGTGTYARTLCWFDMSGYSASEATSAAGQRLTFALPGGYRLAVTLKVSGGPVAPNSLPTYSAAYLGNSGHYTGVPGKPALYQTASSTTTVAALTDIVATDSTGAVVKGYGLVGADAESTDPGESIEWTSSSPIESLTADSSGPGIGNACGGGYTGIGTTTVRCVGRANANKTGTAILSAEDPASFTQRMVGGGRQAVGFGVLVSSLQLSKKVVNGFAGDSFAVSAESSSGTVLGSANTRGGASATTGEVTVLAGARGGTYTMKEGATSGLESNYDRSWSCTRNGAADGNLPTGDAGGSAQVHVGIGDFVSCTVTNTAKAATLRLVKHAAAPSDVNGNGITDAGDTIGYTFTVTNTGALTLTDITVTDPKAGAVTCPRPSLAPGESQTCTARRPDVITPADQANGAVVNTATASGLPPGVSTRVTSNPSSTRTPTETPKPALTLKKSASPDNPDAYTAGQQITYSFLVTNTGNVPLDGIGVDETAFSGSGAMTPTVCPVTTLAPGAATTCTATYVLTQEDVDSGRLDNTATAHGKQPGSAGPTTSNPSSVSIPTPAHPAITLAKTADPTTVERAGQSVTYRFAVTNTGDVTLKGVGVNETRFTGSGPAPGVNCPNAVLAPGASQTCLAIYPVTQADIDAGSIENTAVAHGTAPRATEPTTSAPSSAKVTATRSAALTLAKSADPTTVDGAGQPVRYSFTVTNAGNVTLTDVTVTEGDFSGSGTLSAISCPAGGAVVPTLEPGQTVTCTADYTVTQADVDAGRITNSATAAGTPPGDLPPATTPPATAVVTAGGGAALTLAKSVEPATVDGAGHAVAYRFVVTNTGNRTLTSVAVRETAFTGTGTMSAIGCPSRTLAPGQSVTCTATYTLTQADADAGSVTNTAEATGTPPQGDPVTSGPSQAKVTVPAKPGLSLVKSADPADEGHFHAGQTVTYSFVVTNTGNQTLTGVTVRETAFSGTGQLSPLSCPGGGATVAGLAPGEQAVCTATYVLSQSDVDSGRVTNTAVATGTPPDGEPPTSDPSTVVVPTPPDAALALTKKAAPETVSAAGQDVAYSFVVTNTGNVTLTSVTVRETHFTGSGPAPAPVCPSASLAPGQRVTCTATYRVTQSDVDAGSIDNTAVASGTPPEGAPVDSKPASATVRATATGALAIMKSAHPLDLNGDGRIGAGDRITWTITVTNTGEATVREIKVDDPSAGPVTCPGTSLAPGQAMVCTVAPHTITAADVTAGRVRNVATTTGTAPDGNPVPGGEASVSVPVVPAAPVPPGPGPAPAPGEPPHRLPNTGVDVAWPLSLAGLLLLAGLALYLTGRRRLR</sequence>
<feature type="compositionally biased region" description="Pro residues" evidence="5">
    <location>
        <begin position="1308"/>
        <end position="1324"/>
    </location>
</feature>
<dbReference type="Pfam" id="PF24346">
    <property type="entry name" value="DUF7507"/>
    <property type="match status" value="8"/>
</dbReference>
<dbReference type="Gene3D" id="2.60.40.10">
    <property type="entry name" value="Immunoglobulins"/>
    <property type="match status" value="5"/>
</dbReference>
<evidence type="ECO:0000256" key="2">
    <source>
        <dbReference type="ARBA" id="ARBA00022525"/>
    </source>
</evidence>
<dbReference type="InterPro" id="IPR047589">
    <property type="entry name" value="DUF11_rpt"/>
</dbReference>
<dbReference type="InterPro" id="IPR040683">
    <property type="entry name" value="CshA_NR2"/>
</dbReference>
<evidence type="ECO:0000256" key="5">
    <source>
        <dbReference type="SAM" id="MobiDB-lite"/>
    </source>
</evidence>
<keyword evidence="1" id="KW-0134">Cell wall</keyword>
<dbReference type="PROSITE" id="PS50847">
    <property type="entry name" value="GRAM_POS_ANCHORING"/>
    <property type="match status" value="1"/>
</dbReference>
<keyword evidence="6" id="KW-0812">Transmembrane</keyword>
<dbReference type="NCBIfam" id="TIGR01451">
    <property type="entry name" value="B_ant_repeat"/>
    <property type="match status" value="4"/>
</dbReference>
<feature type="compositionally biased region" description="Low complexity" evidence="5">
    <location>
        <begin position="1294"/>
        <end position="1307"/>
    </location>
</feature>
<dbReference type="InterPro" id="IPR006311">
    <property type="entry name" value="TAT_signal"/>
</dbReference>
<dbReference type="Pfam" id="PF18651">
    <property type="entry name" value="CshA_NR2"/>
    <property type="match status" value="1"/>
</dbReference>
<feature type="domain" description="Gram-positive cocci surface proteins LPxTG" evidence="7">
    <location>
        <begin position="1329"/>
        <end position="1362"/>
    </location>
</feature>
<feature type="region of interest" description="Disordered" evidence="5">
    <location>
        <begin position="1048"/>
        <end position="1072"/>
    </location>
</feature>
<gene>
    <name evidence="8" type="ORF">SAMN04489732_103603</name>
</gene>
<feature type="compositionally biased region" description="Polar residues" evidence="5">
    <location>
        <begin position="928"/>
        <end position="937"/>
    </location>
</feature>
<dbReference type="Proteomes" id="UP000198582">
    <property type="component" value="Unassembled WGS sequence"/>
</dbReference>
<dbReference type="InterPro" id="IPR048834">
    <property type="entry name" value="SpaA_pre-album"/>
</dbReference>
<dbReference type="InterPro" id="IPR055354">
    <property type="entry name" value="DUF7507"/>
</dbReference>
<keyword evidence="6" id="KW-1133">Transmembrane helix</keyword>
<proteinExistence type="predicted"/>
<evidence type="ECO:0000256" key="4">
    <source>
        <dbReference type="ARBA" id="ARBA00023088"/>
    </source>
</evidence>
<dbReference type="GO" id="GO:0005975">
    <property type="term" value="P:carbohydrate metabolic process"/>
    <property type="evidence" value="ECO:0007669"/>
    <property type="project" value="UniProtKB-ARBA"/>
</dbReference>